<dbReference type="InterPro" id="IPR016163">
    <property type="entry name" value="Ald_DH_C"/>
</dbReference>
<evidence type="ECO:0000259" key="2">
    <source>
        <dbReference type="Pfam" id="PF00171"/>
    </source>
</evidence>
<keyword evidence="1" id="KW-0560">Oxidoreductase</keyword>
<evidence type="ECO:0000313" key="3">
    <source>
        <dbReference type="EMBL" id="QHN34036.1"/>
    </source>
</evidence>
<dbReference type="InterPro" id="IPR016162">
    <property type="entry name" value="Ald_DH_N"/>
</dbReference>
<dbReference type="Pfam" id="PF00171">
    <property type="entry name" value="Aldedh"/>
    <property type="match status" value="1"/>
</dbReference>
<dbReference type="InterPro" id="IPR016161">
    <property type="entry name" value="Ald_DH/histidinol_DH"/>
</dbReference>
<name>A0ABX6IDV0_9ACTN</name>
<protein>
    <submittedName>
        <fullName evidence="3">Aldehyde dehydrogenase family protein</fullName>
    </submittedName>
</protein>
<evidence type="ECO:0000313" key="4">
    <source>
        <dbReference type="Proteomes" id="UP001059836"/>
    </source>
</evidence>
<dbReference type="Gene3D" id="3.40.309.10">
    <property type="entry name" value="Aldehyde Dehydrogenase, Chain A, domain 2"/>
    <property type="match status" value="1"/>
</dbReference>
<dbReference type="RefSeq" id="WP_213246700.1">
    <property type="nucleotide sequence ID" value="NZ_CP045806.1"/>
</dbReference>
<dbReference type="SUPFAM" id="SSF53720">
    <property type="entry name" value="ALDH-like"/>
    <property type="match status" value="1"/>
</dbReference>
<keyword evidence="4" id="KW-1185">Reference proteome</keyword>
<reference evidence="3" key="1">
    <citation type="journal article" date="2021" name="Nat. Microbiol.">
        <title>Cocultivation of an ultrasmall environmental parasitic bacterium with lytic ability against bacteria associated with wastewater foams.</title>
        <authorList>
            <person name="Batinovic S."/>
            <person name="Rose J.J.A."/>
            <person name="Ratcliffe J."/>
            <person name="Seviour R.J."/>
            <person name="Petrovski S."/>
        </authorList>
    </citation>
    <scope>NUCLEOTIDE SEQUENCE</scope>
    <source>
        <strain evidence="3">CON9</strain>
    </source>
</reference>
<dbReference type="PANTHER" id="PTHR11699">
    <property type="entry name" value="ALDEHYDE DEHYDROGENASE-RELATED"/>
    <property type="match status" value="1"/>
</dbReference>
<proteinExistence type="predicted"/>
<gene>
    <name evidence="3" type="ORF">GII31_03040</name>
</gene>
<accession>A0ABX6IDV0</accession>
<feature type="domain" description="Aldehyde dehydrogenase" evidence="2">
    <location>
        <begin position="28"/>
        <end position="482"/>
    </location>
</feature>
<dbReference type="InterPro" id="IPR015590">
    <property type="entry name" value="Aldehyde_DH_dom"/>
</dbReference>
<evidence type="ECO:0000256" key="1">
    <source>
        <dbReference type="ARBA" id="ARBA00023002"/>
    </source>
</evidence>
<organism evidence="3 4">
    <name type="scientific">Gordonia pseudamarae</name>
    <dbReference type="NCBI Taxonomy" id="2831662"/>
    <lineage>
        <taxon>Bacteria</taxon>
        <taxon>Bacillati</taxon>
        <taxon>Actinomycetota</taxon>
        <taxon>Actinomycetes</taxon>
        <taxon>Mycobacteriales</taxon>
        <taxon>Gordoniaceae</taxon>
        <taxon>Gordonia</taxon>
    </lineage>
</organism>
<dbReference type="EMBL" id="CP045809">
    <property type="protein sequence ID" value="QHN34036.1"/>
    <property type="molecule type" value="Genomic_DNA"/>
</dbReference>
<dbReference type="Gene3D" id="3.40.605.10">
    <property type="entry name" value="Aldehyde Dehydrogenase, Chain A, domain 1"/>
    <property type="match status" value="1"/>
</dbReference>
<dbReference type="Proteomes" id="UP001059836">
    <property type="component" value="Chromosome"/>
</dbReference>
<sequence length="486" mass="51227">MPISPAPLDILPDPRPIIDNTRPDTTGGTFSHVYAATGQRTIDVPLTGPADVDRAITSARTAHRDWKHIAPPERRNLLNALANSLEAHFDEMVSIQVTENSIPWTIASGHVLQVIEMLRYAAGWPDKITGDVNAAWPGPALDYSVLEPYGVVGIIVPWNSALFCLGSVLGAALAAGNCVVIKPPEFTPFTTLRLIELAIDVGFPPGVLNAVPGDGAVGAALVGHTGIDKIHFTGSGATATRILQSAAVNLTPVATELGGKSPNIIFDDADLDSASFMALAFCMQVSGQGCINGTRILVQDNVHDEVVARLEQNAVMFAPGDPRLPETMFGPVINQAAIDRITGFIERAKAASAGTLVTGGSRATGEFGDGFYLQPTIFADVDPASEIARTEIFGPVMSVIKFTDEADALAKANDTDFGLASYIQTTDLGRAHRMAAELDAGMVWINGLGFPPSIPFGGVKQSGTGRSGGLAGIHEFSRTKNIWISL</sequence>